<sequence length="94" mass="10623">MPGVCSSPPAALAKTRRGYTNLCIDRCILDLIAFQHRRMSFDLGIISDQIIIHADFLRGTRFGSQISLDINTLHGNLFIVFRESRCVISKRKSE</sequence>
<proteinExistence type="predicted"/>
<reference evidence="1" key="2">
    <citation type="journal article" date="2015" name="Fish Shellfish Immunol.">
        <title>Early steps in the European eel (Anguilla anguilla)-Vibrio vulnificus interaction in the gills: Role of the RtxA13 toxin.</title>
        <authorList>
            <person name="Callol A."/>
            <person name="Pajuelo D."/>
            <person name="Ebbesson L."/>
            <person name="Teles M."/>
            <person name="MacKenzie S."/>
            <person name="Amaro C."/>
        </authorList>
    </citation>
    <scope>NUCLEOTIDE SEQUENCE</scope>
</reference>
<reference evidence="1" key="1">
    <citation type="submission" date="2014-11" db="EMBL/GenBank/DDBJ databases">
        <authorList>
            <person name="Amaro Gonzalez C."/>
        </authorList>
    </citation>
    <scope>NUCLEOTIDE SEQUENCE</scope>
</reference>
<organism evidence="1">
    <name type="scientific">Anguilla anguilla</name>
    <name type="common">European freshwater eel</name>
    <name type="synonym">Muraena anguilla</name>
    <dbReference type="NCBI Taxonomy" id="7936"/>
    <lineage>
        <taxon>Eukaryota</taxon>
        <taxon>Metazoa</taxon>
        <taxon>Chordata</taxon>
        <taxon>Craniata</taxon>
        <taxon>Vertebrata</taxon>
        <taxon>Euteleostomi</taxon>
        <taxon>Actinopterygii</taxon>
        <taxon>Neopterygii</taxon>
        <taxon>Teleostei</taxon>
        <taxon>Anguilliformes</taxon>
        <taxon>Anguillidae</taxon>
        <taxon>Anguilla</taxon>
    </lineage>
</organism>
<protein>
    <submittedName>
        <fullName evidence="1">Uncharacterized protein</fullName>
    </submittedName>
</protein>
<name>A0A0E9X0W6_ANGAN</name>
<accession>A0A0E9X0W6</accession>
<dbReference type="AlphaFoldDB" id="A0A0E9X0W6"/>
<dbReference type="EMBL" id="GBXM01012215">
    <property type="protein sequence ID" value="JAH96362.1"/>
    <property type="molecule type" value="Transcribed_RNA"/>
</dbReference>
<evidence type="ECO:0000313" key="1">
    <source>
        <dbReference type="EMBL" id="JAH96362.1"/>
    </source>
</evidence>